<feature type="domain" description="Peptidase S1" evidence="2">
    <location>
        <begin position="83"/>
        <end position="332"/>
    </location>
</feature>
<dbReference type="InterPro" id="IPR043504">
    <property type="entry name" value="Peptidase_S1_PA_chymotrypsin"/>
</dbReference>
<evidence type="ECO:0000313" key="4">
    <source>
        <dbReference type="RefSeq" id="XP_017776774.1"/>
    </source>
</evidence>
<feature type="chain" id="PRO_5045389754" evidence="1">
    <location>
        <begin position="21"/>
        <end position="335"/>
    </location>
</feature>
<dbReference type="InterPro" id="IPR009003">
    <property type="entry name" value="Peptidase_S1_PA"/>
</dbReference>
<dbReference type="PROSITE" id="PS50240">
    <property type="entry name" value="TRYPSIN_DOM"/>
    <property type="match status" value="1"/>
</dbReference>
<name>A0ABM1MQC4_NICVS</name>
<keyword evidence="1" id="KW-0732">Signal</keyword>
<dbReference type="PRINTS" id="PR00722">
    <property type="entry name" value="CHYMOTRYPSIN"/>
</dbReference>
<dbReference type="SUPFAM" id="SSF50494">
    <property type="entry name" value="Trypsin-like serine proteases"/>
    <property type="match status" value="1"/>
</dbReference>
<gene>
    <name evidence="4" type="primary">LOC108562823</name>
</gene>
<protein>
    <submittedName>
        <fullName evidence="4">Serine protease snake-like isoform X2</fullName>
    </submittedName>
</protein>
<dbReference type="InterPro" id="IPR001254">
    <property type="entry name" value="Trypsin_dom"/>
</dbReference>
<dbReference type="GeneID" id="108562823"/>
<sequence length="335" mass="38178">MSHLYQVTLLLLTITSQVHMETKDVKCEDSTKFCENIWYCKKNSYPDKYKACGHDGLVDRVCCDPEYPPTKSRKYCDTMQKKIVIDEYGNRDYSSIVPYHFNILEDNSNTAALGYRNESRTHWFCAGSLVNNKFVITAAACLSKNINIVRLGDLDLNNDNDGLVPQEFGVLKTFVHPKYKAPFVYNDIAIIELNDTVTFTKFVKPACINEGVRTREPFWREVGFKDINTLTVIPLRQLNRRACNLYFDNDKFANLVPFGLDPDTQLCASSVSSHQYCQMSVGGPLQNFDRNYVDGIFLIGITAIPKPCSQTNEPGIYTRVSHYAPWIESIIFPGH</sequence>
<organism evidence="3 4">
    <name type="scientific">Nicrophorus vespilloides</name>
    <name type="common">Boreal carrion beetle</name>
    <dbReference type="NCBI Taxonomy" id="110193"/>
    <lineage>
        <taxon>Eukaryota</taxon>
        <taxon>Metazoa</taxon>
        <taxon>Ecdysozoa</taxon>
        <taxon>Arthropoda</taxon>
        <taxon>Hexapoda</taxon>
        <taxon>Insecta</taxon>
        <taxon>Pterygota</taxon>
        <taxon>Neoptera</taxon>
        <taxon>Endopterygota</taxon>
        <taxon>Coleoptera</taxon>
        <taxon>Polyphaga</taxon>
        <taxon>Staphyliniformia</taxon>
        <taxon>Silphidae</taxon>
        <taxon>Nicrophorinae</taxon>
        <taxon>Nicrophorus</taxon>
    </lineage>
</organism>
<dbReference type="InterPro" id="IPR001314">
    <property type="entry name" value="Peptidase_S1A"/>
</dbReference>
<evidence type="ECO:0000313" key="3">
    <source>
        <dbReference type="Proteomes" id="UP000695000"/>
    </source>
</evidence>
<accession>A0ABM1MQC4</accession>
<dbReference type="PANTHER" id="PTHR24260:SF147">
    <property type="entry name" value="EG:BACR7A4.3 PROTEIN-RELATED"/>
    <property type="match status" value="1"/>
</dbReference>
<dbReference type="CDD" id="cd00190">
    <property type="entry name" value="Tryp_SPc"/>
    <property type="match status" value="1"/>
</dbReference>
<evidence type="ECO:0000256" key="1">
    <source>
        <dbReference type="SAM" id="SignalP"/>
    </source>
</evidence>
<dbReference type="SMART" id="SM00020">
    <property type="entry name" value="Tryp_SPc"/>
    <property type="match status" value="1"/>
</dbReference>
<dbReference type="Gene3D" id="2.40.10.10">
    <property type="entry name" value="Trypsin-like serine proteases"/>
    <property type="match status" value="2"/>
</dbReference>
<proteinExistence type="predicted"/>
<dbReference type="PANTHER" id="PTHR24260">
    <property type="match status" value="1"/>
</dbReference>
<feature type="signal peptide" evidence="1">
    <location>
        <begin position="1"/>
        <end position="20"/>
    </location>
</feature>
<keyword evidence="3" id="KW-1185">Reference proteome</keyword>
<dbReference type="InterPro" id="IPR051333">
    <property type="entry name" value="CLIP_Serine_Protease"/>
</dbReference>
<dbReference type="RefSeq" id="XP_017776774.1">
    <property type="nucleotide sequence ID" value="XM_017921285.1"/>
</dbReference>
<reference evidence="4" key="1">
    <citation type="submission" date="2025-08" db="UniProtKB">
        <authorList>
            <consortium name="RefSeq"/>
        </authorList>
    </citation>
    <scope>IDENTIFICATION</scope>
    <source>
        <tissue evidence="4">Whole Larva</tissue>
    </source>
</reference>
<evidence type="ECO:0000259" key="2">
    <source>
        <dbReference type="PROSITE" id="PS50240"/>
    </source>
</evidence>
<dbReference type="Pfam" id="PF00089">
    <property type="entry name" value="Trypsin"/>
    <property type="match status" value="1"/>
</dbReference>
<dbReference type="Proteomes" id="UP000695000">
    <property type="component" value="Unplaced"/>
</dbReference>